<feature type="region of interest" description="Disordered" evidence="1">
    <location>
        <begin position="70"/>
        <end position="98"/>
    </location>
</feature>
<evidence type="ECO:0000256" key="1">
    <source>
        <dbReference type="SAM" id="MobiDB-lite"/>
    </source>
</evidence>
<sequence length="98" mass="9863">MITTDIGNPDPGRLFGPVGGTSVTRVAGEVVAQRGRTSRARVRGRTMVELAEVLGTTGTGAEITVAENDGSGWSMTVRPTAAGDGPGRGHVAGEDASA</sequence>
<evidence type="ECO:0000313" key="3">
    <source>
        <dbReference type="Proteomes" id="UP001595833"/>
    </source>
</evidence>
<reference evidence="3" key="1">
    <citation type="journal article" date="2019" name="Int. J. Syst. Evol. Microbiol.">
        <title>The Global Catalogue of Microorganisms (GCM) 10K type strain sequencing project: providing services to taxonomists for standard genome sequencing and annotation.</title>
        <authorList>
            <consortium name="The Broad Institute Genomics Platform"/>
            <consortium name="The Broad Institute Genome Sequencing Center for Infectious Disease"/>
            <person name="Wu L."/>
            <person name="Ma J."/>
        </authorList>
    </citation>
    <scope>NUCLEOTIDE SEQUENCE [LARGE SCALE GENOMIC DNA]</scope>
    <source>
        <strain evidence="3">KCTC 12848</strain>
    </source>
</reference>
<keyword evidence="3" id="KW-1185">Reference proteome</keyword>
<dbReference type="EMBL" id="JBHSJB010000015">
    <property type="protein sequence ID" value="MFC5055550.1"/>
    <property type="molecule type" value="Genomic_DNA"/>
</dbReference>
<protein>
    <submittedName>
        <fullName evidence="2">Uncharacterized protein</fullName>
    </submittedName>
</protein>
<dbReference type="Proteomes" id="UP001595833">
    <property type="component" value="Unassembled WGS sequence"/>
</dbReference>
<accession>A0ABV9XYR6</accession>
<name>A0ABV9XYR6_9PSEU</name>
<evidence type="ECO:0000313" key="2">
    <source>
        <dbReference type="EMBL" id="MFC5055550.1"/>
    </source>
</evidence>
<comment type="caution">
    <text evidence="2">The sequence shown here is derived from an EMBL/GenBank/DDBJ whole genome shotgun (WGS) entry which is preliminary data.</text>
</comment>
<gene>
    <name evidence="2" type="ORF">ACFPFM_17520</name>
</gene>
<organism evidence="2 3">
    <name type="scientific">Saccharothrix xinjiangensis</name>
    <dbReference type="NCBI Taxonomy" id="204798"/>
    <lineage>
        <taxon>Bacteria</taxon>
        <taxon>Bacillati</taxon>
        <taxon>Actinomycetota</taxon>
        <taxon>Actinomycetes</taxon>
        <taxon>Pseudonocardiales</taxon>
        <taxon>Pseudonocardiaceae</taxon>
        <taxon>Saccharothrix</taxon>
    </lineage>
</organism>
<proteinExistence type="predicted"/>
<feature type="region of interest" description="Disordered" evidence="1">
    <location>
        <begin position="1"/>
        <end position="20"/>
    </location>
</feature>
<dbReference type="RefSeq" id="WP_344042817.1">
    <property type="nucleotide sequence ID" value="NZ_BAAAKE010000037.1"/>
</dbReference>